<protein>
    <submittedName>
        <fullName evidence="3">YHYH protein</fullName>
    </submittedName>
</protein>
<dbReference type="PROSITE" id="PS51257">
    <property type="entry name" value="PROKAR_LIPOPROTEIN"/>
    <property type="match status" value="1"/>
</dbReference>
<feature type="domain" description="YHYH" evidence="2">
    <location>
        <begin position="202"/>
        <end position="240"/>
    </location>
</feature>
<accession>A0ABV8PTX8</accession>
<dbReference type="InterPro" id="IPR025924">
    <property type="entry name" value="YHYH_dom"/>
</dbReference>
<dbReference type="PANTHER" id="PTHR30289">
    <property type="entry name" value="UNCHARACTERIZED PROTEIN YBCL-RELATED"/>
    <property type="match status" value="1"/>
</dbReference>
<keyword evidence="1" id="KW-0732">Signal</keyword>
<feature type="chain" id="PRO_5046988945" evidence="1">
    <location>
        <begin position="24"/>
        <end position="253"/>
    </location>
</feature>
<name>A0ABV8PTX8_9BACT</name>
<feature type="domain" description="YHYH" evidence="2">
    <location>
        <begin position="104"/>
        <end position="197"/>
    </location>
</feature>
<evidence type="ECO:0000313" key="3">
    <source>
        <dbReference type="EMBL" id="MFC4231568.1"/>
    </source>
</evidence>
<evidence type="ECO:0000256" key="1">
    <source>
        <dbReference type="SAM" id="SignalP"/>
    </source>
</evidence>
<dbReference type="Proteomes" id="UP001595906">
    <property type="component" value="Unassembled WGS sequence"/>
</dbReference>
<evidence type="ECO:0000313" key="4">
    <source>
        <dbReference type="Proteomes" id="UP001595906"/>
    </source>
</evidence>
<reference evidence="4" key="1">
    <citation type="journal article" date="2019" name="Int. J. Syst. Evol. Microbiol.">
        <title>The Global Catalogue of Microorganisms (GCM) 10K type strain sequencing project: providing services to taxonomists for standard genome sequencing and annotation.</title>
        <authorList>
            <consortium name="The Broad Institute Genomics Platform"/>
            <consortium name="The Broad Institute Genome Sequencing Center for Infectious Disease"/>
            <person name="Wu L."/>
            <person name="Ma J."/>
        </authorList>
    </citation>
    <scope>NUCLEOTIDE SEQUENCE [LARGE SCALE GENOMIC DNA]</scope>
    <source>
        <strain evidence="4">CECT 8010</strain>
    </source>
</reference>
<evidence type="ECO:0000259" key="2">
    <source>
        <dbReference type="Pfam" id="PF14240"/>
    </source>
</evidence>
<keyword evidence="4" id="KW-1185">Reference proteome</keyword>
<sequence length="253" mass="26664">MKKISVLACSIATLAAISFIACKKDDGTATTTTTSNATLPTVFSKFNSSVSISVSGDYVVLTTNDIPDHKSPYFATSDSRYEAYNGANTAYSKNPNSIVSQNITFKIPISPAVASTHAATPLGPMGIAVNGVVIYNQYAAGGVPLTGEINSFDQYNGHPQMSGQYHYHVEPTYITAAKGKSALIGFLLDGFPIYGPVENGVTLTSSSSTLDVYHGHTSATADYPNGIYHYHITADAPYINGNGFYGTAGTVTQ</sequence>
<feature type="signal peptide" evidence="1">
    <location>
        <begin position="1"/>
        <end position="23"/>
    </location>
</feature>
<dbReference type="PANTHER" id="PTHR30289:SF8">
    <property type="entry name" value="YHYH DOMAIN-CONTAINING PROTEIN"/>
    <property type="match status" value="1"/>
</dbReference>
<dbReference type="RefSeq" id="WP_379013092.1">
    <property type="nucleotide sequence ID" value="NZ_JBHSDC010000009.1"/>
</dbReference>
<proteinExistence type="predicted"/>
<dbReference type="Pfam" id="PF14240">
    <property type="entry name" value="YHYH"/>
    <property type="match status" value="2"/>
</dbReference>
<dbReference type="EMBL" id="JBHSDC010000009">
    <property type="protein sequence ID" value="MFC4231568.1"/>
    <property type="molecule type" value="Genomic_DNA"/>
</dbReference>
<comment type="caution">
    <text evidence="3">The sequence shown here is derived from an EMBL/GenBank/DDBJ whole genome shotgun (WGS) entry which is preliminary data.</text>
</comment>
<organism evidence="3 4">
    <name type="scientific">Parasediminibacterium paludis</name>
    <dbReference type="NCBI Taxonomy" id="908966"/>
    <lineage>
        <taxon>Bacteria</taxon>
        <taxon>Pseudomonadati</taxon>
        <taxon>Bacteroidota</taxon>
        <taxon>Chitinophagia</taxon>
        <taxon>Chitinophagales</taxon>
        <taxon>Chitinophagaceae</taxon>
        <taxon>Parasediminibacterium</taxon>
    </lineage>
</organism>
<gene>
    <name evidence="3" type="ORF">ACFOW1_06690</name>
</gene>